<dbReference type="GO" id="GO:0008168">
    <property type="term" value="F:methyltransferase activity"/>
    <property type="evidence" value="ECO:0007669"/>
    <property type="project" value="UniProtKB-KW"/>
</dbReference>
<dbReference type="EMBL" id="WJXA01000004">
    <property type="protein sequence ID" value="KAF7144695.1"/>
    <property type="molecule type" value="Genomic_DNA"/>
</dbReference>
<dbReference type="PROSITE" id="PS51680">
    <property type="entry name" value="SAM_MT_DRM"/>
    <property type="match status" value="1"/>
</dbReference>
<proteinExistence type="predicted"/>
<keyword evidence="7" id="KW-0539">Nucleus</keyword>
<keyword evidence="11" id="KW-1185">Reference proteome</keyword>
<comment type="subcellular location">
    <subcellularLocation>
        <location evidence="1">Nucleus</location>
    </subcellularLocation>
</comment>
<dbReference type="SUPFAM" id="SSF53335">
    <property type="entry name" value="S-adenosyl-L-methionine-dependent methyltransferases"/>
    <property type="match status" value="2"/>
</dbReference>
<feature type="compositionally biased region" description="Low complexity" evidence="8">
    <location>
        <begin position="162"/>
        <end position="171"/>
    </location>
</feature>
<feature type="compositionally biased region" description="Basic and acidic residues" evidence="8">
    <location>
        <begin position="151"/>
        <end position="161"/>
    </location>
</feature>
<feature type="region of interest" description="Disordered" evidence="8">
    <location>
        <begin position="151"/>
        <end position="177"/>
    </location>
</feature>
<sequence>MPNFERTMPKIEVPDLELPVENMHSRPIGEETFLIEAILLGNNYLEAVISKHDIACFLRSYLVSLGILTKLWTGRENIASSSGSNLRSSFIAMGFTQYLVNKVIEEKGEDDVDLILETLFAYSARQNPQSESSDSLDGLFSDNKDDITAESHPQEVLRKPYSESSDSLDGLFGDDKDTSCSPNIAGVICPKEEPDILDGGNDDRRASLLMMNFSVDEVDFAMNKLGGDAPISELVDFIFAAQIAESQRHDNTHHGNEETIEEASTESLFGTMDKTLRLLEMGFSENQISAAIEKYGSEVPITELAGSICGDEIAGPCNASYKDASYKQPFSSFSRNYSSTRPNYRSWARAVRDESWARGVRDDLGSCSFDPMKVKIEESSGGAVSHDLGIDLGKYKGKRPKEEYIDELCNLKRPKQEYDEDLSSSLGPILLEARKVESNSSSFRTSVPQIERGRKTGRMEEFEMSAKLSRTMSSRSVDQMVSKHPYFFYGNVMNLSQDSWMKISQFLYTMVPEFVNSQFFSALSRKEGYVHNLPSENRFHILPKPLMTIQEAIPHTKRWWPSWDTRKQLGCISSEISGVSPLCDRLGKVLTNSRGLLSVEQQRDILYQCRTANLVWVGHNKLGPMEPEHLERILGYPLHHTRPFESSLRERLQSLKNCFQTDTLGYHLSVLKPLFQGGITVFSVYSGIGGAEISLHRLGIHLKGVVSVEPCETKRKVLKKWWQITGQTGELVQIESIQKLASNKLEDLIVKFGGFDFVICQNSYTHSSKVPTTATNSDSLGDFDFSLFYEFVRILQRIRNMMERSR</sequence>
<name>A0A834H3A6_RHOSS</name>
<dbReference type="AlphaFoldDB" id="A0A834H3A6"/>
<dbReference type="GO" id="GO:0003677">
    <property type="term" value="F:DNA binding"/>
    <property type="evidence" value="ECO:0007669"/>
    <property type="project" value="UniProtKB-KW"/>
</dbReference>
<accession>A0A834H3A6</accession>
<dbReference type="InterPro" id="IPR050390">
    <property type="entry name" value="C5-Methyltransferase"/>
</dbReference>
<evidence type="ECO:0000256" key="2">
    <source>
        <dbReference type="ARBA" id="ARBA00022603"/>
    </source>
</evidence>
<dbReference type="Proteomes" id="UP000626092">
    <property type="component" value="Unassembled WGS sequence"/>
</dbReference>
<protein>
    <recommendedName>
        <fullName evidence="9">SAM-dependent MTase DRM-type domain-containing protein</fullName>
    </recommendedName>
</protein>
<dbReference type="GO" id="GO:0032259">
    <property type="term" value="P:methylation"/>
    <property type="evidence" value="ECO:0007669"/>
    <property type="project" value="UniProtKB-KW"/>
</dbReference>
<dbReference type="OrthoDB" id="641149at2759"/>
<keyword evidence="6" id="KW-0238">DNA-binding</keyword>
<gene>
    <name evidence="10" type="ORF">RHSIM_Rhsim04G0245500</name>
</gene>
<comment type="caution">
    <text evidence="10">The sequence shown here is derived from an EMBL/GenBank/DDBJ whole genome shotgun (WGS) entry which is preliminary data.</text>
</comment>
<keyword evidence="5" id="KW-0677">Repeat</keyword>
<keyword evidence="3" id="KW-0808">Transferase</keyword>
<feature type="domain" description="SAM-dependent MTase DRM-type" evidence="9">
    <location>
        <begin position="473"/>
        <end position="805"/>
    </location>
</feature>
<dbReference type="PANTHER" id="PTHR23068">
    <property type="entry name" value="DNA CYTOSINE-5- -METHYLTRANSFERASE 3-RELATED"/>
    <property type="match status" value="1"/>
</dbReference>
<reference evidence="10" key="1">
    <citation type="submission" date="2019-11" db="EMBL/GenBank/DDBJ databases">
        <authorList>
            <person name="Liu Y."/>
            <person name="Hou J."/>
            <person name="Li T.-Q."/>
            <person name="Guan C.-H."/>
            <person name="Wu X."/>
            <person name="Wu H.-Z."/>
            <person name="Ling F."/>
            <person name="Zhang R."/>
            <person name="Shi X.-G."/>
            <person name="Ren J.-P."/>
            <person name="Chen E.-F."/>
            <person name="Sun J.-M."/>
        </authorList>
    </citation>
    <scope>NUCLEOTIDE SEQUENCE</scope>
    <source>
        <strain evidence="10">Adult_tree_wgs_1</strain>
        <tissue evidence="10">Leaves</tissue>
    </source>
</reference>
<evidence type="ECO:0000256" key="5">
    <source>
        <dbReference type="ARBA" id="ARBA00022737"/>
    </source>
</evidence>
<evidence type="ECO:0000313" key="11">
    <source>
        <dbReference type="Proteomes" id="UP000626092"/>
    </source>
</evidence>
<dbReference type="PANTHER" id="PTHR23068:SF11">
    <property type="entry name" value="INACTIVE DNA (CYTOSINE-5)-METHYLTRANSFERASE DRM3-RELATED"/>
    <property type="match status" value="1"/>
</dbReference>
<organism evidence="10 11">
    <name type="scientific">Rhododendron simsii</name>
    <name type="common">Sims's rhododendron</name>
    <dbReference type="NCBI Taxonomy" id="118357"/>
    <lineage>
        <taxon>Eukaryota</taxon>
        <taxon>Viridiplantae</taxon>
        <taxon>Streptophyta</taxon>
        <taxon>Embryophyta</taxon>
        <taxon>Tracheophyta</taxon>
        <taxon>Spermatophyta</taxon>
        <taxon>Magnoliopsida</taxon>
        <taxon>eudicotyledons</taxon>
        <taxon>Gunneridae</taxon>
        <taxon>Pentapetalae</taxon>
        <taxon>asterids</taxon>
        <taxon>Ericales</taxon>
        <taxon>Ericaceae</taxon>
        <taxon>Ericoideae</taxon>
        <taxon>Rhodoreae</taxon>
        <taxon>Rhododendron</taxon>
    </lineage>
</organism>
<evidence type="ECO:0000256" key="8">
    <source>
        <dbReference type="SAM" id="MobiDB-lite"/>
    </source>
</evidence>
<keyword evidence="4" id="KW-0949">S-adenosyl-L-methionine</keyword>
<evidence type="ECO:0000256" key="3">
    <source>
        <dbReference type="ARBA" id="ARBA00022679"/>
    </source>
</evidence>
<dbReference type="InterPro" id="IPR030380">
    <property type="entry name" value="SAM_MeTfrase_DRM"/>
</dbReference>
<dbReference type="InterPro" id="IPR029063">
    <property type="entry name" value="SAM-dependent_MTases_sf"/>
</dbReference>
<dbReference type="GO" id="GO:0005634">
    <property type="term" value="C:nucleus"/>
    <property type="evidence" value="ECO:0007669"/>
    <property type="project" value="UniProtKB-SubCell"/>
</dbReference>
<evidence type="ECO:0000256" key="1">
    <source>
        <dbReference type="ARBA" id="ARBA00004123"/>
    </source>
</evidence>
<evidence type="ECO:0000313" key="10">
    <source>
        <dbReference type="EMBL" id="KAF7144695.1"/>
    </source>
</evidence>
<keyword evidence="2" id="KW-0489">Methyltransferase</keyword>
<dbReference type="Gene3D" id="3.40.50.150">
    <property type="entry name" value="Vaccinia Virus protein VP39"/>
    <property type="match status" value="1"/>
</dbReference>
<evidence type="ECO:0000256" key="4">
    <source>
        <dbReference type="ARBA" id="ARBA00022691"/>
    </source>
</evidence>
<evidence type="ECO:0000256" key="7">
    <source>
        <dbReference type="ARBA" id="ARBA00023242"/>
    </source>
</evidence>
<evidence type="ECO:0000256" key="6">
    <source>
        <dbReference type="ARBA" id="ARBA00023125"/>
    </source>
</evidence>
<evidence type="ECO:0000259" key="9">
    <source>
        <dbReference type="PROSITE" id="PS51680"/>
    </source>
</evidence>